<dbReference type="EMBL" id="PZZP01000001">
    <property type="protein sequence ID" value="PTM59176.1"/>
    <property type="molecule type" value="Genomic_DNA"/>
</dbReference>
<dbReference type="InterPro" id="IPR038404">
    <property type="entry name" value="TRAP_DctP_sf"/>
</dbReference>
<keyword evidence="1 2" id="KW-0732">Signal</keyword>
<dbReference type="Proteomes" id="UP000241639">
    <property type="component" value="Unassembled WGS sequence"/>
</dbReference>
<dbReference type="InterPro" id="IPR018389">
    <property type="entry name" value="DctP_fam"/>
</dbReference>
<sequence length="349" mass="38822">MKQQHRCLFTAIILFVGVLVGCSPVSSTSHSPFTDETITVNIAYGNHPGEPVDQLAHKWKELAEERSEGRLQLNLYPSSQLGSEADVVEQAKLGSNVIILTGYDFLMNFAPDVGVMTAPYLVDDFDELFALTETDWFEEQRSQLQQQGLDIVTTNTIYGERHLMTTREVNTPEDLKGMKIRVPNNPMYIGTFRVLGASPTPLPLADMYTSLQQGVIDGAENPLPVLAGAKTNEVAKHLTLTGHTKIISPWVTGTPFIDSLPDELEKILRESGDDAGEYAKAIVVSEEKRVLKKFKEQGIQINEIDQEPFQQRAKGIYEEMDEWSPDLQQTIEALLADIRSDGDERGGNN</sequence>
<evidence type="ECO:0000256" key="2">
    <source>
        <dbReference type="SAM" id="SignalP"/>
    </source>
</evidence>
<dbReference type="SUPFAM" id="SSF53850">
    <property type="entry name" value="Periplasmic binding protein-like II"/>
    <property type="match status" value="1"/>
</dbReference>
<dbReference type="PANTHER" id="PTHR33376">
    <property type="match status" value="1"/>
</dbReference>
<dbReference type="CDD" id="cd13669">
    <property type="entry name" value="PBP2_TRAP_TM0322_like"/>
    <property type="match status" value="1"/>
</dbReference>
<dbReference type="NCBIfam" id="NF037995">
    <property type="entry name" value="TRAP_S1"/>
    <property type="match status" value="1"/>
</dbReference>
<evidence type="ECO:0000256" key="1">
    <source>
        <dbReference type="ARBA" id="ARBA00022729"/>
    </source>
</evidence>
<dbReference type="GO" id="GO:0030288">
    <property type="term" value="C:outer membrane-bounded periplasmic space"/>
    <property type="evidence" value="ECO:0007669"/>
    <property type="project" value="InterPro"/>
</dbReference>
<dbReference type="PIRSF" id="PIRSF006470">
    <property type="entry name" value="DctB"/>
    <property type="match status" value="1"/>
</dbReference>
<evidence type="ECO:0000313" key="4">
    <source>
        <dbReference type="Proteomes" id="UP000241639"/>
    </source>
</evidence>
<dbReference type="InterPro" id="IPR004682">
    <property type="entry name" value="TRAP_DctP"/>
</dbReference>
<reference evidence="3 4" key="1">
    <citation type="submission" date="2018-04" db="EMBL/GenBank/DDBJ databases">
        <title>Genomic Encyclopedia of Archaeal and Bacterial Type Strains, Phase II (KMG-II): from individual species to whole genera.</title>
        <authorList>
            <person name="Goeker M."/>
        </authorList>
    </citation>
    <scope>NUCLEOTIDE SEQUENCE [LARGE SCALE GENOMIC DNA]</scope>
    <source>
        <strain evidence="3 4">DSM 45169</strain>
    </source>
</reference>
<feature type="signal peptide" evidence="2">
    <location>
        <begin position="1"/>
        <end position="27"/>
    </location>
</feature>
<proteinExistence type="predicted"/>
<feature type="chain" id="PRO_5039397570" evidence="2">
    <location>
        <begin position="28"/>
        <end position="349"/>
    </location>
</feature>
<dbReference type="OrthoDB" id="2087at2"/>
<dbReference type="RefSeq" id="WP_107725943.1">
    <property type="nucleotide sequence ID" value="NZ_PZZP01000001.1"/>
</dbReference>
<dbReference type="Gene3D" id="3.40.190.170">
    <property type="entry name" value="Bacterial extracellular solute-binding protein, family 7"/>
    <property type="match status" value="1"/>
</dbReference>
<accession>A0A2T4ZBC5</accession>
<dbReference type="PANTHER" id="PTHR33376:SF3">
    <property type="entry name" value="C4-DICARBOXYLATE-BINDING PROTEIN"/>
    <property type="match status" value="1"/>
</dbReference>
<keyword evidence="4" id="KW-1185">Reference proteome</keyword>
<comment type="caution">
    <text evidence="3">The sequence shown here is derived from an EMBL/GenBank/DDBJ whole genome shotgun (WGS) entry which is preliminary data.</text>
</comment>
<organism evidence="3 4">
    <name type="scientific">Desmospora activa DSM 45169</name>
    <dbReference type="NCBI Taxonomy" id="1121389"/>
    <lineage>
        <taxon>Bacteria</taxon>
        <taxon>Bacillati</taxon>
        <taxon>Bacillota</taxon>
        <taxon>Bacilli</taxon>
        <taxon>Bacillales</taxon>
        <taxon>Thermoactinomycetaceae</taxon>
        <taxon>Desmospora</taxon>
    </lineage>
</organism>
<dbReference type="PROSITE" id="PS51257">
    <property type="entry name" value="PROKAR_LIPOPROTEIN"/>
    <property type="match status" value="1"/>
</dbReference>
<gene>
    <name evidence="3" type="ORF">C8J48_1779</name>
</gene>
<keyword evidence="3" id="KW-0675">Receptor</keyword>
<dbReference type="AlphaFoldDB" id="A0A2T4ZBC5"/>
<evidence type="ECO:0000313" key="3">
    <source>
        <dbReference type="EMBL" id="PTM59176.1"/>
    </source>
</evidence>
<protein>
    <submittedName>
        <fullName evidence="3">Tripartite ATP-independent transporter DctP family solute receptor</fullName>
    </submittedName>
</protein>
<dbReference type="GO" id="GO:0055085">
    <property type="term" value="P:transmembrane transport"/>
    <property type="evidence" value="ECO:0007669"/>
    <property type="project" value="InterPro"/>
</dbReference>
<dbReference type="NCBIfam" id="TIGR00787">
    <property type="entry name" value="dctP"/>
    <property type="match status" value="1"/>
</dbReference>
<dbReference type="Pfam" id="PF03480">
    <property type="entry name" value="DctP"/>
    <property type="match status" value="1"/>
</dbReference>
<name>A0A2T4ZBC5_9BACL</name>